<gene>
    <name evidence="1" type="ORF">BCO71171_03112</name>
</gene>
<evidence type="ECO:0000313" key="1">
    <source>
        <dbReference type="EMBL" id="VWD19690.1"/>
    </source>
</evidence>
<sequence>MNRDELIVLVGRMRESNYSSDEEAENDIEILNKSVLDPYAIDYIFQKEYEDMSLDEIVDKILSYKPIQL</sequence>
<proteinExistence type="predicted"/>
<dbReference type="EMBL" id="CABVQT010000007">
    <property type="protein sequence ID" value="VWD19690.1"/>
    <property type="molecule type" value="Genomic_DNA"/>
</dbReference>
<name>A0A6P2YBJ0_9BURK</name>
<evidence type="ECO:0000313" key="2">
    <source>
        <dbReference type="Proteomes" id="UP000494182"/>
    </source>
</evidence>
<dbReference type="Proteomes" id="UP000494182">
    <property type="component" value="Unassembled WGS sequence"/>
</dbReference>
<accession>A0A6P2YBJ0</accession>
<organism evidence="1 2">
    <name type="scientific">Burkholderia contaminans</name>
    <dbReference type="NCBI Taxonomy" id="488447"/>
    <lineage>
        <taxon>Bacteria</taxon>
        <taxon>Pseudomonadati</taxon>
        <taxon>Pseudomonadota</taxon>
        <taxon>Betaproteobacteria</taxon>
        <taxon>Burkholderiales</taxon>
        <taxon>Burkholderiaceae</taxon>
        <taxon>Burkholderia</taxon>
        <taxon>Burkholderia cepacia complex</taxon>
    </lineage>
</organism>
<reference evidence="1 2" key="1">
    <citation type="submission" date="2019-09" db="EMBL/GenBank/DDBJ databases">
        <authorList>
            <person name="Depoorter E."/>
        </authorList>
    </citation>
    <scope>NUCLEOTIDE SEQUENCE [LARGE SCALE GENOMIC DNA]</scope>
    <source>
        <strain evidence="1">R-71171</strain>
    </source>
</reference>
<protein>
    <submittedName>
        <fullName evidence="1">Uncharacterized protein</fullName>
    </submittedName>
</protein>
<dbReference type="AlphaFoldDB" id="A0A6P2YBJ0"/>